<dbReference type="PANTHER" id="PTHR34580">
    <property type="match status" value="1"/>
</dbReference>
<sequence>MTSREAATLVAGLQYIENIPGITDRRAIKALREKLAKGANVSSANAIHIEPPPTPPLIEEVRKALDTKTQLEIVYQNADQKRTTRSIEPLRIDLVASSWYVRGYCHTREGIMTFRIDRIISATHTRRRHTTRVLAEELGDELFDPPTSGLHTVVLEMPSNSVRLITEFAPQQLAGAPAGFARVSVTIGSLRSLARVVASLPGTIRVVSPPEATRTVTAWAKEALSAYPASRKSSK</sequence>
<evidence type="ECO:0000259" key="2">
    <source>
        <dbReference type="Pfam" id="PF25583"/>
    </source>
</evidence>
<name>A0A6J6E4G7_9ZZZZ</name>
<dbReference type="InterPro" id="IPR057727">
    <property type="entry name" value="WCX_dom"/>
</dbReference>
<dbReference type="InterPro" id="IPR026881">
    <property type="entry name" value="WYL_dom"/>
</dbReference>
<dbReference type="AlphaFoldDB" id="A0A6J6E4G7"/>
<reference evidence="3" key="1">
    <citation type="submission" date="2020-05" db="EMBL/GenBank/DDBJ databases">
        <authorList>
            <person name="Chiriac C."/>
            <person name="Salcher M."/>
            <person name="Ghai R."/>
            <person name="Kavagutti S V."/>
        </authorList>
    </citation>
    <scope>NUCLEOTIDE SEQUENCE</scope>
</reference>
<dbReference type="PANTHER" id="PTHR34580:SF1">
    <property type="entry name" value="PROTEIN PAFC"/>
    <property type="match status" value="1"/>
</dbReference>
<evidence type="ECO:0000313" key="3">
    <source>
        <dbReference type="EMBL" id="CAB4571430.1"/>
    </source>
</evidence>
<dbReference type="Pfam" id="PF13280">
    <property type="entry name" value="WYL"/>
    <property type="match status" value="1"/>
</dbReference>
<feature type="domain" description="WYL" evidence="1">
    <location>
        <begin position="57"/>
        <end position="123"/>
    </location>
</feature>
<proteinExistence type="predicted"/>
<protein>
    <submittedName>
        <fullName evidence="3">Unannotated protein</fullName>
    </submittedName>
</protein>
<organism evidence="3">
    <name type="scientific">freshwater metagenome</name>
    <dbReference type="NCBI Taxonomy" id="449393"/>
    <lineage>
        <taxon>unclassified sequences</taxon>
        <taxon>metagenomes</taxon>
        <taxon>ecological metagenomes</taxon>
    </lineage>
</organism>
<dbReference type="EMBL" id="CAEZTD010000131">
    <property type="protein sequence ID" value="CAB4571430.1"/>
    <property type="molecule type" value="Genomic_DNA"/>
</dbReference>
<accession>A0A6J6E4G7</accession>
<dbReference type="InterPro" id="IPR051534">
    <property type="entry name" value="CBASS_pafABC_assoc_protein"/>
</dbReference>
<dbReference type="Pfam" id="PF25583">
    <property type="entry name" value="WCX"/>
    <property type="match status" value="1"/>
</dbReference>
<gene>
    <name evidence="3" type="ORF">UFOPK1591_01320</name>
</gene>
<evidence type="ECO:0000259" key="1">
    <source>
        <dbReference type="Pfam" id="PF13280"/>
    </source>
</evidence>
<dbReference type="PROSITE" id="PS52050">
    <property type="entry name" value="WYL"/>
    <property type="match status" value="1"/>
</dbReference>
<feature type="domain" description="WCX" evidence="2">
    <location>
        <begin position="151"/>
        <end position="224"/>
    </location>
</feature>